<name>A0ACC2G6X4_DALPE</name>
<sequence>MAGYIRMLSTSVRRCAAPVTVNTAALAPVSAGGHQKLQKRNYAAKRIKVDQPVVEMDGDEMTRIIWEFIKEKLILSNVDVELKYYDLGLPYRDQTDDQVTVDSALATMKYNVAIKCATITPDEARVEEFKLKKMWKSPNGTIRNILGGTVFREPIICKNIPRLVPGWTKPITIGRHAFGDQYKATDFVISKAGKFKMVFTPTDGSKAKEWEVFDFPSGGCGMGMYNTDESITGFAHSCFQYAINKKWPLYMSTKNTILKYYDGRFKDIFQEIFEQNYKAEFDKLKIWYEHRLIDDMVAQVLKSSGGFVWACKNYDGDVQSDILAQGFGSLGLMTSVLVCPDGKTIEAEAAHGTVTRHYREHQRGKPTSTNPIASIFAWTRGLEHRGKLDGNTDLIKFSQTLERVCVETVEMGVMTKDLAGCIHGLANCMLNEHYVNTIDFLDAIRTNLDKALEASPFRTSSVGHASALSAS</sequence>
<organism evidence="1 2">
    <name type="scientific">Dallia pectoralis</name>
    <name type="common">Alaska blackfish</name>
    <dbReference type="NCBI Taxonomy" id="75939"/>
    <lineage>
        <taxon>Eukaryota</taxon>
        <taxon>Metazoa</taxon>
        <taxon>Chordata</taxon>
        <taxon>Craniata</taxon>
        <taxon>Vertebrata</taxon>
        <taxon>Euteleostomi</taxon>
        <taxon>Actinopterygii</taxon>
        <taxon>Neopterygii</taxon>
        <taxon>Teleostei</taxon>
        <taxon>Protacanthopterygii</taxon>
        <taxon>Esociformes</taxon>
        <taxon>Umbridae</taxon>
        <taxon>Dallia</taxon>
    </lineage>
</organism>
<dbReference type="Proteomes" id="UP001157502">
    <property type="component" value="Chromosome 16"/>
</dbReference>
<reference evidence="1" key="1">
    <citation type="submission" date="2021-05" db="EMBL/GenBank/DDBJ databases">
        <authorList>
            <person name="Pan Q."/>
            <person name="Jouanno E."/>
            <person name="Zahm M."/>
            <person name="Klopp C."/>
            <person name="Cabau C."/>
            <person name="Louis A."/>
            <person name="Berthelot C."/>
            <person name="Parey E."/>
            <person name="Roest Crollius H."/>
            <person name="Montfort J."/>
            <person name="Robinson-Rechavi M."/>
            <person name="Bouchez O."/>
            <person name="Lampietro C."/>
            <person name="Lopez Roques C."/>
            <person name="Donnadieu C."/>
            <person name="Postlethwait J."/>
            <person name="Bobe J."/>
            <person name="Dillon D."/>
            <person name="Chandos A."/>
            <person name="von Hippel F."/>
            <person name="Guiguen Y."/>
        </authorList>
    </citation>
    <scope>NUCLEOTIDE SEQUENCE</scope>
    <source>
        <strain evidence="1">YG-Jan2019</strain>
    </source>
</reference>
<protein>
    <submittedName>
        <fullName evidence="1">Uncharacterized protein</fullName>
    </submittedName>
</protein>
<comment type="caution">
    <text evidence="1">The sequence shown here is derived from an EMBL/GenBank/DDBJ whole genome shotgun (WGS) entry which is preliminary data.</text>
</comment>
<keyword evidence="2" id="KW-1185">Reference proteome</keyword>
<evidence type="ECO:0000313" key="2">
    <source>
        <dbReference type="Proteomes" id="UP001157502"/>
    </source>
</evidence>
<dbReference type="EMBL" id="CM055743">
    <property type="protein sequence ID" value="KAJ7999359.1"/>
    <property type="molecule type" value="Genomic_DNA"/>
</dbReference>
<gene>
    <name evidence="1" type="ORF">DPEC_G00193580</name>
</gene>
<proteinExistence type="predicted"/>
<accession>A0ACC2G6X4</accession>
<evidence type="ECO:0000313" key="1">
    <source>
        <dbReference type="EMBL" id="KAJ7999359.1"/>
    </source>
</evidence>